<dbReference type="EMBL" id="JBBWWQ010000009">
    <property type="protein sequence ID" value="KAK8939091.1"/>
    <property type="molecule type" value="Genomic_DNA"/>
</dbReference>
<dbReference type="AlphaFoldDB" id="A0AAP0BH42"/>
<dbReference type="GO" id="GO:0006412">
    <property type="term" value="P:translation"/>
    <property type="evidence" value="ECO:0007669"/>
    <property type="project" value="InterPro"/>
</dbReference>
<organism evidence="3 4">
    <name type="scientific">Platanthera zijinensis</name>
    <dbReference type="NCBI Taxonomy" id="2320716"/>
    <lineage>
        <taxon>Eukaryota</taxon>
        <taxon>Viridiplantae</taxon>
        <taxon>Streptophyta</taxon>
        <taxon>Embryophyta</taxon>
        <taxon>Tracheophyta</taxon>
        <taxon>Spermatophyta</taxon>
        <taxon>Magnoliopsida</taxon>
        <taxon>Liliopsida</taxon>
        <taxon>Asparagales</taxon>
        <taxon>Orchidaceae</taxon>
        <taxon>Orchidoideae</taxon>
        <taxon>Orchideae</taxon>
        <taxon>Orchidinae</taxon>
        <taxon>Platanthera</taxon>
    </lineage>
</organism>
<dbReference type="SUPFAM" id="SSF54995">
    <property type="entry name" value="Ribosomal protein S6"/>
    <property type="match status" value="1"/>
</dbReference>
<accession>A0AAP0BH42</accession>
<feature type="region of interest" description="Disordered" evidence="2">
    <location>
        <begin position="241"/>
        <end position="268"/>
    </location>
</feature>
<dbReference type="GO" id="GO:0070181">
    <property type="term" value="F:small ribosomal subunit rRNA binding"/>
    <property type="evidence" value="ECO:0007669"/>
    <property type="project" value="TreeGrafter"/>
</dbReference>
<dbReference type="Pfam" id="PF01250">
    <property type="entry name" value="Ribosomal_S6"/>
    <property type="match status" value="1"/>
</dbReference>
<protein>
    <recommendedName>
        <fullName evidence="5">Ribosomal protein S6</fullName>
    </recommendedName>
</protein>
<gene>
    <name evidence="3" type="ORF">KSP39_PZI011552</name>
</gene>
<reference evidence="3 4" key="1">
    <citation type="journal article" date="2022" name="Nat. Plants">
        <title>Genomes of leafy and leafless Platanthera orchids illuminate the evolution of mycoheterotrophy.</title>
        <authorList>
            <person name="Li M.H."/>
            <person name="Liu K.W."/>
            <person name="Li Z."/>
            <person name="Lu H.C."/>
            <person name="Ye Q.L."/>
            <person name="Zhang D."/>
            <person name="Wang J.Y."/>
            <person name="Li Y.F."/>
            <person name="Zhong Z.M."/>
            <person name="Liu X."/>
            <person name="Yu X."/>
            <person name="Liu D.K."/>
            <person name="Tu X.D."/>
            <person name="Liu B."/>
            <person name="Hao Y."/>
            <person name="Liao X.Y."/>
            <person name="Jiang Y.T."/>
            <person name="Sun W.H."/>
            <person name="Chen J."/>
            <person name="Chen Y.Q."/>
            <person name="Ai Y."/>
            <person name="Zhai J.W."/>
            <person name="Wu S.S."/>
            <person name="Zhou Z."/>
            <person name="Hsiao Y.Y."/>
            <person name="Wu W.L."/>
            <person name="Chen Y.Y."/>
            <person name="Lin Y.F."/>
            <person name="Hsu J.L."/>
            <person name="Li C.Y."/>
            <person name="Wang Z.W."/>
            <person name="Zhao X."/>
            <person name="Zhong W.Y."/>
            <person name="Ma X.K."/>
            <person name="Ma L."/>
            <person name="Huang J."/>
            <person name="Chen G.Z."/>
            <person name="Huang M.Z."/>
            <person name="Huang L."/>
            <person name="Peng D.H."/>
            <person name="Luo Y.B."/>
            <person name="Zou S.Q."/>
            <person name="Chen S.P."/>
            <person name="Lan S."/>
            <person name="Tsai W.C."/>
            <person name="Van de Peer Y."/>
            <person name="Liu Z.J."/>
        </authorList>
    </citation>
    <scope>NUCLEOTIDE SEQUENCE [LARGE SCALE GENOMIC DNA]</scope>
    <source>
        <strain evidence="3">Lor287</strain>
    </source>
</reference>
<keyword evidence="4" id="KW-1185">Reference proteome</keyword>
<name>A0AAP0BH42_9ASPA</name>
<dbReference type="InterPro" id="IPR035980">
    <property type="entry name" value="Ribosomal_bS6_sf"/>
</dbReference>
<dbReference type="Proteomes" id="UP001418222">
    <property type="component" value="Unassembled WGS sequence"/>
</dbReference>
<sequence>MGVTLMMFSPSCSVVRNLRDQEPNSRRRLSNSIFCSHKNPTSGGVLRCLVVARANKRKEKANAHSFSSKPDEATGPFPEAVLLKKKVVRDDGRVAPEFADAEEEKLYEFLRLQLVSDQNLERIRHYEVVYLIHEHHVGELESVVSKVQDFIKEKKGRIWRLNNWGLRRLAYKIENARRANYILMNFEIEAKWINNFKSILDKEPSIIRHLVIKRDKAITKGCPPPLDFHAIKEAQGMVEDYEVDDDDRGDDDDEGDDQNWFDNVEHGM</sequence>
<evidence type="ECO:0000256" key="1">
    <source>
        <dbReference type="ARBA" id="ARBA00009512"/>
    </source>
</evidence>
<dbReference type="HAMAP" id="MF_00360">
    <property type="entry name" value="Ribosomal_bS6"/>
    <property type="match status" value="1"/>
</dbReference>
<dbReference type="GO" id="GO:0015935">
    <property type="term" value="C:small ribosomal subunit"/>
    <property type="evidence" value="ECO:0007669"/>
    <property type="project" value="TreeGrafter"/>
</dbReference>
<dbReference type="GO" id="GO:0005737">
    <property type="term" value="C:cytoplasm"/>
    <property type="evidence" value="ECO:0007669"/>
    <property type="project" value="UniProtKB-ARBA"/>
</dbReference>
<evidence type="ECO:0000256" key="2">
    <source>
        <dbReference type="SAM" id="MobiDB-lite"/>
    </source>
</evidence>
<evidence type="ECO:0000313" key="3">
    <source>
        <dbReference type="EMBL" id="KAK8939091.1"/>
    </source>
</evidence>
<dbReference type="PANTHER" id="PTHR21011:SF1">
    <property type="entry name" value="SMALL RIBOSOMAL SUBUNIT PROTEIN BS6M"/>
    <property type="match status" value="1"/>
</dbReference>
<dbReference type="CDD" id="cd00473">
    <property type="entry name" value="bS6"/>
    <property type="match status" value="1"/>
</dbReference>
<evidence type="ECO:0000313" key="4">
    <source>
        <dbReference type="Proteomes" id="UP001418222"/>
    </source>
</evidence>
<dbReference type="InterPro" id="IPR014717">
    <property type="entry name" value="Transl_elong_EF1B/ribsomal_bS6"/>
</dbReference>
<dbReference type="InterPro" id="IPR000529">
    <property type="entry name" value="Ribosomal_bS6"/>
</dbReference>
<feature type="compositionally biased region" description="Acidic residues" evidence="2">
    <location>
        <begin position="241"/>
        <end position="259"/>
    </location>
</feature>
<dbReference type="InterPro" id="IPR020814">
    <property type="entry name" value="Ribosomal_S6_plastid/chlpt"/>
</dbReference>
<comment type="caution">
    <text evidence="3">The sequence shown here is derived from an EMBL/GenBank/DDBJ whole genome shotgun (WGS) entry which is preliminary data.</text>
</comment>
<dbReference type="PANTHER" id="PTHR21011">
    <property type="entry name" value="MITOCHONDRIAL 28S RIBOSOMAL PROTEIN S6"/>
    <property type="match status" value="1"/>
</dbReference>
<evidence type="ECO:0008006" key="5">
    <source>
        <dbReference type="Google" id="ProtNLM"/>
    </source>
</evidence>
<proteinExistence type="inferred from homology"/>
<dbReference type="Gene3D" id="3.30.70.60">
    <property type="match status" value="1"/>
</dbReference>
<dbReference type="NCBIfam" id="TIGR00166">
    <property type="entry name" value="S6"/>
    <property type="match status" value="1"/>
</dbReference>
<comment type="similarity">
    <text evidence="1">Belongs to the bacterial ribosomal protein bS6 family.</text>
</comment>
<dbReference type="GO" id="GO:0003735">
    <property type="term" value="F:structural constituent of ribosome"/>
    <property type="evidence" value="ECO:0007669"/>
    <property type="project" value="InterPro"/>
</dbReference>